<comment type="similarity">
    <text evidence="3">Belongs to the PTPS family. QueD subfamily.</text>
</comment>
<reference evidence="8" key="1">
    <citation type="submission" date="2022-04" db="EMBL/GenBank/DDBJ databases">
        <title>Roseomonas acroporae sp. nov., isolated from coral Acropora digitifera.</title>
        <authorList>
            <person name="Sun H."/>
        </authorList>
    </citation>
    <scope>NUCLEOTIDE SEQUENCE</scope>
    <source>
        <strain evidence="8">NAR14</strain>
    </source>
</reference>
<gene>
    <name evidence="8" type="ORF">M0638_02635</name>
</gene>
<dbReference type="EC" id="4.1.2.50" evidence="4"/>
<organism evidence="8 9">
    <name type="scientific">Roseomonas acroporae</name>
    <dbReference type="NCBI Taxonomy" id="2937791"/>
    <lineage>
        <taxon>Bacteria</taxon>
        <taxon>Pseudomonadati</taxon>
        <taxon>Pseudomonadota</taxon>
        <taxon>Alphaproteobacteria</taxon>
        <taxon>Acetobacterales</taxon>
        <taxon>Roseomonadaceae</taxon>
        <taxon>Roseomonas</taxon>
    </lineage>
</organism>
<accession>A0A9X1Y538</accession>
<sequence>MFSLEFSRRYSMAHRLRAGAAPRCAVPHGHNETVTVRLQATRPAPLDGQANMVEPFERAKARWHRWIDERVDHALQLGAADPLVGWFRAEEPEHLPRLLVTPGDPTTEVLCCLFMAKLNAFLAADGGRLRCAALRIEETPTNAVSFDGDPLAMLPEAAPGFLPWWRRPDLSINDLLPAPDDAAAPARVTLRAAVA</sequence>
<comment type="function">
    <text evidence="1">Catalyzes the conversion of 7,8-dihydroneopterin triphosphate (H2NTP) to 6-carboxy-5,6,7,8-tetrahydropterin (CPH4) and acetaldehyde.</text>
</comment>
<evidence type="ECO:0000256" key="4">
    <source>
        <dbReference type="ARBA" id="ARBA00012982"/>
    </source>
</evidence>
<dbReference type="InterPro" id="IPR038418">
    <property type="entry name" value="6-PTP_synth/QueD_sf"/>
</dbReference>
<name>A0A9X1Y538_9PROT</name>
<comment type="pathway">
    <text evidence="2">Purine metabolism; 7-cyano-7-deazaguanine biosynthesis.</text>
</comment>
<dbReference type="AlphaFoldDB" id="A0A9X1Y538"/>
<evidence type="ECO:0000256" key="2">
    <source>
        <dbReference type="ARBA" id="ARBA00005061"/>
    </source>
</evidence>
<protein>
    <recommendedName>
        <fullName evidence="5">6-carboxy-5,6,7,8-tetrahydropterin synthase</fullName>
        <ecNumber evidence="4">4.1.2.50</ecNumber>
    </recommendedName>
    <alternativeName>
        <fullName evidence="6">Queuosine biosynthesis protein QueD</fullName>
    </alternativeName>
</protein>
<comment type="caution">
    <text evidence="8">The sequence shown here is derived from an EMBL/GenBank/DDBJ whole genome shotgun (WGS) entry which is preliminary data.</text>
</comment>
<evidence type="ECO:0000256" key="1">
    <source>
        <dbReference type="ARBA" id="ARBA00002285"/>
    </source>
</evidence>
<dbReference type="Gene3D" id="3.30.479.10">
    <property type="entry name" value="6-pyruvoyl tetrahydropterin synthase/QueD"/>
    <property type="match status" value="1"/>
</dbReference>
<comment type="catalytic activity">
    <reaction evidence="7">
        <text>7,8-dihydroneopterin 3'-triphosphate + H2O = 6-carboxy-5,6,7,8-tetrahydropterin + triphosphate + acetaldehyde + 2 H(+)</text>
        <dbReference type="Rhea" id="RHEA:27966"/>
        <dbReference type="ChEBI" id="CHEBI:15343"/>
        <dbReference type="ChEBI" id="CHEBI:15377"/>
        <dbReference type="ChEBI" id="CHEBI:15378"/>
        <dbReference type="ChEBI" id="CHEBI:18036"/>
        <dbReference type="ChEBI" id="CHEBI:58462"/>
        <dbReference type="ChEBI" id="CHEBI:61032"/>
        <dbReference type="EC" id="4.1.2.50"/>
    </reaction>
</comment>
<proteinExistence type="inferred from homology"/>
<evidence type="ECO:0000256" key="3">
    <source>
        <dbReference type="ARBA" id="ARBA00008900"/>
    </source>
</evidence>
<evidence type="ECO:0000256" key="5">
    <source>
        <dbReference type="ARBA" id="ARBA00018141"/>
    </source>
</evidence>
<evidence type="ECO:0000256" key="7">
    <source>
        <dbReference type="ARBA" id="ARBA00048807"/>
    </source>
</evidence>
<evidence type="ECO:0000256" key="6">
    <source>
        <dbReference type="ARBA" id="ARBA00031449"/>
    </source>
</evidence>
<dbReference type="GO" id="GO:0070497">
    <property type="term" value="F:6-carboxytetrahydropterin synthase activity"/>
    <property type="evidence" value="ECO:0007669"/>
    <property type="project" value="UniProtKB-EC"/>
</dbReference>
<dbReference type="Proteomes" id="UP001139516">
    <property type="component" value="Unassembled WGS sequence"/>
</dbReference>
<dbReference type="RefSeq" id="WP_248665403.1">
    <property type="nucleotide sequence ID" value="NZ_JALPRX010000008.1"/>
</dbReference>
<keyword evidence="9" id="KW-1185">Reference proteome</keyword>
<evidence type="ECO:0000313" key="8">
    <source>
        <dbReference type="EMBL" id="MCK8783277.1"/>
    </source>
</evidence>
<dbReference type="InterPro" id="IPR007115">
    <property type="entry name" value="6-PTP_synth/QueD"/>
</dbReference>
<dbReference type="SUPFAM" id="SSF55620">
    <property type="entry name" value="Tetrahydrobiopterin biosynthesis enzymes-like"/>
    <property type="match status" value="1"/>
</dbReference>
<dbReference type="EMBL" id="JALPRX010000008">
    <property type="protein sequence ID" value="MCK8783277.1"/>
    <property type="molecule type" value="Genomic_DNA"/>
</dbReference>
<evidence type="ECO:0000313" key="9">
    <source>
        <dbReference type="Proteomes" id="UP001139516"/>
    </source>
</evidence>
<dbReference type="Pfam" id="PF01242">
    <property type="entry name" value="PTPS"/>
    <property type="match status" value="1"/>
</dbReference>